<dbReference type="AlphaFoldDB" id="A0ABD3FQH0"/>
<feature type="region of interest" description="Disordered" evidence="1">
    <location>
        <begin position="476"/>
        <end position="500"/>
    </location>
</feature>
<feature type="region of interest" description="Disordered" evidence="1">
    <location>
        <begin position="302"/>
        <end position="340"/>
    </location>
</feature>
<reference evidence="2 3" key="1">
    <citation type="submission" date="2024-09" db="EMBL/GenBank/DDBJ databases">
        <title>Genome sequencing and assembly of Phytophthora oleae, isolate VK10A, causative agent of rot of olive drupes.</title>
        <authorList>
            <person name="Conti Taguali S."/>
            <person name="Riolo M."/>
            <person name="La Spada F."/>
            <person name="Cacciola S.O."/>
            <person name="Dionisio G."/>
        </authorList>
    </citation>
    <scope>NUCLEOTIDE SEQUENCE [LARGE SCALE GENOMIC DNA]</scope>
    <source>
        <strain evidence="2 3">VK10A</strain>
    </source>
</reference>
<dbReference type="Proteomes" id="UP001632037">
    <property type="component" value="Unassembled WGS sequence"/>
</dbReference>
<feature type="compositionally biased region" description="Polar residues" evidence="1">
    <location>
        <begin position="854"/>
        <end position="865"/>
    </location>
</feature>
<feature type="compositionally biased region" description="Acidic residues" evidence="1">
    <location>
        <begin position="577"/>
        <end position="589"/>
    </location>
</feature>
<evidence type="ECO:0000313" key="2">
    <source>
        <dbReference type="EMBL" id="KAL3668000.1"/>
    </source>
</evidence>
<name>A0ABD3FQH0_9STRA</name>
<feature type="compositionally biased region" description="Acidic residues" evidence="1">
    <location>
        <begin position="86"/>
        <end position="96"/>
    </location>
</feature>
<feature type="region of interest" description="Disordered" evidence="1">
    <location>
        <begin position="558"/>
        <end position="614"/>
    </location>
</feature>
<feature type="compositionally biased region" description="Polar residues" evidence="1">
    <location>
        <begin position="202"/>
        <end position="211"/>
    </location>
</feature>
<feature type="compositionally biased region" description="Low complexity" evidence="1">
    <location>
        <begin position="138"/>
        <end position="157"/>
    </location>
</feature>
<evidence type="ECO:0000256" key="1">
    <source>
        <dbReference type="SAM" id="MobiDB-lite"/>
    </source>
</evidence>
<feature type="compositionally biased region" description="Basic and acidic residues" evidence="1">
    <location>
        <begin position="1"/>
        <end position="10"/>
    </location>
</feature>
<feature type="compositionally biased region" description="Polar residues" evidence="1">
    <location>
        <begin position="269"/>
        <end position="281"/>
    </location>
</feature>
<feature type="compositionally biased region" description="Basic and acidic residues" evidence="1">
    <location>
        <begin position="97"/>
        <end position="116"/>
    </location>
</feature>
<feature type="compositionally biased region" description="Polar residues" evidence="1">
    <location>
        <begin position="488"/>
        <end position="500"/>
    </location>
</feature>
<organism evidence="2 3">
    <name type="scientific">Phytophthora oleae</name>
    <dbReference type="NCBI Taxonomy" id="2107226"/>
    <lineage>
        <taxon>Eukaryota</taxon>
        <taxon>Sar</taxon>
        <taxon>Stramenopiles</taxon>
        <taxon>Oomycota</taxon>
        <taxon>Peronosporomycetes</taxon>
        <taxon>Peronosporales</taxon>
        <taxon>Peronosporaceae</taxon>
        <taxon>Phytophthora</taxon>
    </lineage>
</organism>
<proteinExistence type="predicted"/>
<evidence type="ECO:0008006" key="4">
    <source>
        <dbReference type="Google" id="ProtNLM"/>
    </source>
</evidence>
<feature type="compositionally biased region" description="Polar residues" evidence="1">
    <location>
        <begin position="183"/>
        <end position="192"/>
    </location>
</feature>
<accession>A0ABD3FQH0</accession>
<evidence type="ECO:0000313" key="3">
    <source>
        <dbReference type="Proteomes" id="UP001632037"/>
    </source>
</evidence>
<feature type="region of interest" description="Disordered" evidence="1">
    <location>
        <begin position="1"/>
        <end position="157"/>
    </location>
</feature>
<feature type="compositionally biased region" description="Basic residues" evidence="1">
    <location>
        <begin position="870"/>
        <end position="879"/>
    </location>
</feature>
<feature type="compositionally biased region" description="Low complexity" evidence="1">
    <location>
        <begin position="880"/>
        <end position="893"/>
    </location>
</feature>
<dbReference type="EMBL" id="JBIMZQ010000012">
    <property type="protein sequence ID" value="KAL3668000.1"/>
    <property type="molecule type" value="Genomic_DNA"/>
</dbReference>
<gene>
    <name evidence="2" type="ORF">V7S43_006873</name>
</gene>
<feature type="compositionally biased region" description="Polar residues" evidence="1">
    <location>
        <begin position="23"/>
        <end position="41"/>
    </location>
</feature>
<sequence>MSGVQIHRDVVSSPTERSAESVGANNSSAEVQKPTNHAQKNSSHRSDAEYVVVDEWDSVSPSKKRRRTQSTETERDSQVNTAVDTSNEETQDDQEKEGENAEAVKENGHLEDEKGSQEGVESASNGSISKADMEKPGESATVAASATEETASSPVTSSAVYISGVEMEFPEDEVPIELCPFSSDGSVEATQPESPPRRAKSAVQQTSQASVPTPAAHVASAALPEAPATPEVSAPTPPASVSAEDLMAPDSVSRANGKRRRKKKLSYSAPRSKTATKAKQVQISEVASPALEDKLSIAVNGHASENGVDIDPDSGPPPSPVYPDADASHLYPSTSEEQRDLENLRRWRKENADFVAANPSARKRMSRMESKRAILEAMLSDASGASTAHVDIPIRRGRSYRDVWEERDFLEHQKRDSSVGETPVKSQVLKMKKKRKGAIDAESSLLVSHRNLVYGYDDDLFQEFRGRLEDRVKLYETKLTPSTPPTPERQQQDASGNVDESVNAEVAFDEEVLPSLPTCQLHPASLGLWKLRKNEEPDYSVVHPASVNRAQVPARWKEEMVRHHQQQYQLQLQQTDELTDPSDGDDEGTGDSSRDRRRATISNSEVTGGLPSFGDCVEEDEVSQALDASLRKLIPLSIYNWRTSQLVYERARCSIQCAPILEGEAAAARELEDVFLQLCPPEEPSVDLAVPPGTGTGLARQPRSSQLNSAPYDMIAYSVRNDIAGNCSLAVAASVEFALGLSVGDVVDVLDRNSCWNYGEVVEVYSEDKLGITKFLLMRFSLWSEDTVEWIAASEGRILPRGVADGSRPCSVGPTRSHRVRVKYDQNLARDLERSFPHRHAKQSTAASRMLAQRQHNVAMRSSINQQKTPQKRKRKRTGKSAAVTTTVTKMKT</sequence>
<comment type="caution">
    <text evidence="2">The sequence shown here is derived from an EMBL/GenBank/DDBJ whole genome shotgun (WGS) entry which is preliminary data.</text>
</comment>
<protein>
    <recommendedName>
        <fullName evidence="4">SH3 domain-containing protein</fullName>
    </recommendedName>
</protein>
<feature type="region of interest" description="Disordered" evidence="1">
    <location>
        <begin position="837"/>
        <end position="893"/>
    </location>
</feature>
<feature type="compositionally biased region" description="Basic residues" evidence="1">
    <location>
        <begin position="256"/>
        <end position="265"/>
    </location>
</feature>
<keyword evidence="3" id="KW-1185">Reference proteome</keyword>
<feature type="region of interest" description="Disordered" evidence="1">
    <location>
        <begin position="173"/>
        <end position="281"/>
    </location>
</feature>